<dbReference type="GO" id="GO:0006412">
    <property type="term" value="P:translation"/>
    <property type="evidence" value="ECO:0007669"/>
    <property type="project" value="TreeGrafter"/>
</dbReference>
<dbReference type="InterPro" id="IPR003029">
    <property type="entry name" value="S1_domain"/>
</dbReference>
<evidence type="ECO:0000256" key="2">
    <source>
        <dbReference type="ARBA" id="ARBA00022980"/>
    </source>
</evidence>
<dbReference type="PROSITE" id="PS50126">
    <property type="entry name" value="S1"/>
    <property type="match status" value="4"/>
</dbReference>
<name>Q3A149_SYNC1</name>
<reference evidence="6 7" key="2">
    <citation type="journal article" date="2012" name="BMC Genomics">
        <title>The genome of Pelobacter carbinolicus reveals surprising metabolic capabilities and physiological features.</title>
        <authorList>
            <person name="Aklujkar M."/>
            <person name="Haveman S.A."/>
            <person name="Didonato R.Jr."/>
            <person name="Chertkov O."/>
            <person name="Han C.S."/>
            <person name="Land M.L."/>
            <person name="Brown P."/>
            <person name="Lovley D.R."/>
        </authorList>
    </citation>
    <scope>NUCLEOTIDE SEQUENCE [LARGE SCALE GENOMIC DNA]</scope>
    <source>
        <strain evidence="7">DSM 2380 / NBRC 103641 / GraBd1</strain>
    </source>
</reference>
<dbReference type="STRING" id="338963.Pcar_2672"/>
<dbReference type="EMBL" id="CP000142">
    <property type="protein sequence ID" value="ABA89908.1"/>
    <property type="molecule type" value="Genomic_DNA"/>
</dbReference>
<sequence length="399" mass="43980">MVEDKHDFEESNEEENFADMLEQSLAGIQPLAPGQQVEATVLQIGDQWIFLDVGQKGEGVLDRRELADEEGQLNVAQGDRIKVFFLSRAGGELRFTTRLASGSAGAAQIEEAWRSGIPVDGRLEKEVKGGFEVRLAGGVRAFCPFSQLGLRRDDSSETAIGENRSFKVIQFGEQGRNVVVSHRAILEEERARQRETLRETLQEGMVVKGTVTSLRDFGAFIDIGGLEGLLPISEISYGRVENIEDVLHVGQELELAIKKLDWQADRFSFSLRDTQADPWSKVGTLYMEGSTHTGTVARLANFGAFVTLEEGVDGLIHISKLGGGRRINHPREVLEVGQQLLVTIEQVDREQHRISLAPAADGAESAAPTRYVEKDTSGSMGTFADLLKGKFEKKGKKRK</sequence>
<accession>Q3A149</accession>
<organism evidence="6 7">
    <name type="scientific">Syntrophotalea carbinolica (strain DSM 2380 / NBRC 103641 / GraBd1)</name>
    <name type="common">Pelobacter carbinolicus</name>
    <dbReference type="NCBI Taxonomy" id="338963"/>
    <lineage>
        <taxon>Bacteria</taxon>
        <taxon>Pseudomonadati</taxon>
        <taxon>Thermodesulfobacteriota</taxon>
        <taxon>Desulfuromonadia</taxon>
        <taxon>Desulfuromonadales</taxon>
        <taxon>Syntrophotaleaceae</taxon>
        <taxon>Syntrophotalea</taxon>
    </lineage>
</organism>
<dbReference type="PANTHER" id="PTHR10724:SF7">
    <property type="entry name" value="SMALL RIBOSOMAL SUBUNIT PROTEIN BS1C"/>
    <property type="match status" value="1"/>
</dbReference>
<dbReference type="Proteomes" id="UP000002534">
    <property type="component" value="Chromosome"/>
</dbReference>
<evidence type="ECO:0000256" key="4">
    <source>
        <dbReference type="SAM" id="MobiDB-lite"/>
    </source>
</evidence>
<evidence type="ECO:0000259" key="5">
    <source>
        <dbReference type="PROSITE" id="PS50126"/>
    </source>
</evidence>
<dbReference type="RefSeq" id="WP_011342451.1">
    <property type="nucleotide sequence ID" value="NC_007498.2"/>
</dbReference>
<gene>
    <name evidence="6" type="ordered locus">Pcar_2672</name>
</gene>
<protein>
    <submittedName>
        <fullName evidence="6">RNA-binding S1 domain protein</fullName>
    </submittedName>
</protein>
<keyword evidence="3" id="KW-0687">Ribonucleoprotein</keyword>
<dbReference type="GO" id="GO:0003729">
    <property type="term" value="F:mRNA binding"/>
    <property type="evidence" value="ECO:0007669"/>
    <property type="project" value="TreeGrafter"/>
</dbReference>
<feature type="domain" description="S1 motif" evidence="5">
    <location>
        <begin position="34"/>
        <end position="98"/>
    </location>
</feature>
<dbReference type="PRINTS" id="PR00681">
    <property type="entry name" value="RIBOSOMALS1"/>
</dbReference>
<dbReference type="PANTHER" id="PTHR10724">
    <property type="entry name" value="30S RIBOSOMAL PROTEIN S1"/>
    <property type="match status" value="1"/>
</dbReference>
<feature type="domain" description="S1 motif" evidence="5">
    <location>
        <begin position="289"/>
        <end position="359"/>
    </location>
</feature>
<proteinExistence type="inferred from homology"/>
<dbReference type="GO" id="GO:0003735">
    <property type="term" value="F:structural constituent of ribosome"/>
    <property type="evidence" value="ECO:0007669"/>
    <property type="project" value="TreeGrafter"/>
</dbReference>
<evidence type="ECO:0000256" key="1">
    <source>
        <dbReference type="ARBA" id="ARBA00006767"/>
    </source>
</evidence>
<keyword evidence="2" id="KW-0689">Ribosomal protein</keyword>
<dbReference type="SUPFAM" id="SSF50249">
    <property type="entry name" value="Nucleic acid-binding proteins"/>
    <property type="match status" value="4"/>
</dbReference>
<dbReference type="HOGENOM" id="CLU_015805_4_5_7"/>
<dbReference type="eggNOG" id="COG0539">
    <property type="taxonomic scope" value="Bacteria"/>
</dbReference>
<reference evidence="7" key="1">
    <citation type="submission" date="2005-10" db="EMBL/GenBank/DDBJ databases">
        <title>Complete sequence of Pelobacter carbinolicus DSM 2380.</title>
        <authorList>
            <person name="Copeland A."/>
            <person name="Lucas S."/>
            <person name="Lapidus A."/>
            <person name="Barry K."/>
            <person name="Detter J.C."/>
            <person name="Glavina T."/>
            <person name="Hammon N."/>
            <person name="Israni S."/>
            <person name="Pitluck S."/>
            <person name="Chertkov O."/>
            <person name="Schmutz J."/>
            <person name="Larimer F."/>
            <person name="Land M."/>
            <person name="Kyrpides N."/>
            <person name="Ivanova N."/>
            <person name="Richardson P."/>
        </authorList>
    </citation>
    <scope>NUCLEOTIDE SEQUENCE [LARGE SCALE GENOMIC DNA]</scope>
    <source>
        <strain evidence="7">DSM 2380 / NBRC 103641 / GraBd1</strain>
    </source>
</reference>
<evidence type="ECO:0000313" key="7">
    <source>
        <dbReference type="Proteomes" id="UP000002534"/>
    </source>
</evidence>
<dbReference type="KEGG" id="pca:Pcar_2672"/>
<dbReference type="InterPro" id="IPR012340">
    <property type="entry name" value="NA-bd_OB-fold"/>
</dbReference>
<dbReference type="CDD" id="cd04465">
    <property type="entry name" value="S1_RPS1_repeat_ec2_hs2"/>
    <property type="match status" value="1"/>
</dbReference>
<comment type="similarity">
    <text evidence="1">Belongs to the bacterial ribosomal protein bS1 family.</text>
</comment>
<evidence type="ECO:0000313" key="6">
    <source>
        <dbReference type="EMBL" id="ABA89908.1"/>
    </source>
</evidence>
<feature type="region of interest" description="Disordered" evidence="4">
    <location>
        <begin position="359"/>
        <end position="379"/>
    </location>
</feature>
<dbReference type="SMART" id="SM00316">
    <property type="entry name" value="S1"/>
    <property type="match status" value="4"/>
</dbReference>
<dbReference type="GO" id="GO:0022627">
    <property type="term" value="C:cytosolic small ribosomal subunit"/>
    <property type="evidence" value="ECO:0007669"/>
    <property type="project" value="TreeGrafter"/>
</dbReference>
<dbReference type="InterPro" id="IPR035104">
    <property type="entry name" value="Ribosomal_protein_S1-like"/>
</dbReference>
<dbReference type="NCBIfam" id="NF005208">
    <property type="entry name" value="PRK06676.1"/>
    <property type="match status" value="1"/>
</dbReference>
<keyword evidence="7" id="KW-1185">Reference proteome</keyword>
<feature type="domain" description="S1 motif" evidence="5">
    <location>
        <begin position="116"/>
        <end position="183"/>
    </location>
</feature>
<dbReference type="Gene3D" id="2.40.50.140">
    <property type="entry name" value="Nucleic acid-binding proteins"/>
    <property type="match status" value="4"/>
</dbReference>
<dbReference type="Pfam" id="PF00575">
    <property type="entry name" value="S1"/>
    <property type="match status" value="3"/>
</dbReference>
<feature type="domain" description="S1 motif" evidence="5">
    <location>
        <begin position="204"/>
        <end position="272"/>
    </location>
</feature>
<dbReference type="OrthoDB" id="9804077at2"/>
<dbReference type="AlphaFoldDB" id="Q3A149"/>
<evidence type="ECO:0000256" key="3">
    <source>
        <dbReference type="ARBA" id="ARBA00023274"/>
    </source>
</evidence>
<dbReference type="InterPro" id="IPR050437">
    <property type="entry name" value="Ribos_protein_bS1-like"/>
</dbReference>